<organism evidence="2 3">
    <name type="scientific">Streptomyces huasconensis</name>
    <dbReference type="NCBI Taxonomy" id="1854574"/>
    <lineage>
        <taxon>Bacteria</taxon>
        <taxon>Bacillati</taxon>
        <taxon>Actinomycetota</taxon>
        <taxon>Actinomycetes</taxon>
        <taxon>Kitasatosporales</taxon>
        <taxon>Streptomycetaceae</taxon>
        <taxon>Streptomyces</taxon>
    </lineage>
</organism>
<protein>
    <submittedName>
        <fullName evidence="2">Uncharacterized protein</fullName>
    </submittedName>
</protein>
<evidence type="ECO:0000256" key="1">
    <source>
        <dbReference type="SAM" id="Phobius"/>
    </source>
</evidence>
<reference evidence="2 3" key="1">
    <citation type="submission" date="2024-06" db="EMBL/GenBank/DDBJ databases">
        <title>The Natural Products Discovery Center: Release of the First 8490 Sequenced Strains for Exploring Actinobacteria Biosynthetic Diversity.</title>
        <authorList>
            <person name="Kalkreuter E."/>
            <person name="Kautsar S.A."/>
            <person name="Yang D."/>
            <person name="Bader C.D."/>
            <person name="Teijaro C.N."/>
            <person name="Fluegel L."/>
            <person name="Davis C.M."/>
            <person name="Simpson J.R."/>
            <person name="Lauterbach L."/>
            <person name="Steele A.D."/>
            <person name="Gui C."/>
            <person name="Meng S."/>
            <person name="Li G."/>
            <person name="Viehrig K."/>
            <person name="Ye F."/>
            <person name="Su P."/>
            <person name="Kiefer A.F."/>
            <person name="Nichols A."/>
            <person name="Cepeda A.J."/>
            <person name="Yan W."/>
            <person name="Fan B."/>
            <person name="Jiang Y."/>
            <person name="Adhikari A."/>
            <person name="Zheng C.-J."/>
            <person name="Schuster L."/>
            <person name="Cowan T.M."/>
            <person name="Smanski M.J."/>
            <person name="Chevrette M.G."/>
            <person name="De Carvalho L.P.S."/>
            <person name="Shen B."/>
        </authorList>
    </citation>
    <scope>NUCLEOTIDE SEQUENCE [LARGE SCALE GENOMIC DNA]</scope>
    <source>
        <strain evidence="2 3">NPDC047833</strain>
    </source>
</reference>
<sequence>MITERLGIRAEAAGWCTIDKIPDPPAEALRAAGEPRLRPAAMPPLGMLGTALAVPALPVVTLLSLLNRLREMLFENNGDENRRAREDEARLKTLVEKQGLDRVYDGNWSGEAGQFLLRWYSHSSHHQRFLVATQDEIVLAAPPRRVSVGREKNMEIVARLPAGTAELVDPFHGEFRSQLLLLTFRDSSWIRLTTEEFRSELHMHAVRRARAGS</sequence>
<accession>A0ABV3LP60</accession>
<dbReference type="RefSeq" id="WP_359776159.1">
    <property type="nucleotide sequence ID" value="NZ_JBEYRR010000003.1"/>
</dbReference>
<name>A0ABV3LP60_9ACTN</name>
<gene>
    <name evidence="2" type="ORF">AB0887_04615</name>
</gene>
<proteinExistence type="predicted"/>
<evidence type="ECO:0000313" key="3">
    <source>
        <dbReference type="Proteomes" id="UP001553843"/>
    </source>
</evidence>
<evidence type="ECO:0000313" key="2">
    <source>
        <dbReference type="EMBL" id="MEW2361245.1"/>
    </source>
</evidence>
<comment type="caution">
    <text evidence="2">The sequence shown here is derived from an EMBL/GenBank/DDBJ whole genome shotgun (WGS) entry which is preliminary data.</text>
</comment>
<keyword evidence="3" id="KW-1185">Reference proteome</keyword>
<feature type="transmembrane region" description="Helical" evidence="1">
    <location>
        <begin position="45"/>
        <end position="66"/>
    </location>
</feature>
<dbReference type="EMBL" id="JBEYRS010000001">
    <property type="protein sequence ID" value="MEW2361245.1"/>
    <property type="molecule type" value="Genomic_DNA"/>
</dbReference>
<keyword evidence="1" id="KW-0812">Transmembrane</keyword>
<dbReference type="Proteomes" id="UP001553843">
    <property type="component" value="Unassembled WGS sequence"/>
</dbReference>
<keyword evidence="1" id="KW-0472">Membrane</keyword>
<keyword evidence="1" id="KW-1133">Transmembrane helix</keyword>